<evidence type="ECO:0000259" key="6">
    <source>
        <dbReference type="PROSITE" id="PS50022"/>
    </source>
</evidence>
<dbReference type="Gene3D" id="3.20.20.80">
    <property type="entry name" value="Glycosidases"/>
    <property type="match status" value="1"/>
</dbReference>
<dbReference type="Proteomes" id="UP000821846">
    <property type="component" value="Unassembled WGS sequence"/>
</dbReference>
<dbReference type="Gene3D" id="3.30.379.10">
    <property type="entry name" value="Chitobiase/beta-hexosaminidase domain 2-like"/>
    <property type="match status" value="1"/>
</dbReference>
<dbReference type="InterPro" id="IPR026906">
    <property type="entry name" value="LRR_5"/>
</dbReference>
<name>A0ABX2GXS4_9FIRM</name>
<feature type="region of interest" description="Disordered" evidence="4">
    <location>
        <begin position="1363"/>
        <end position="1395"/>
    </location>
</feature>
<dbReference type="InterPro" id="IPR008979">
    <property type="entry name" value="Galactose-bd-like_sf"/>
</dbReference>
<sequence length="1540" mass="171196">MKKKKCIAAGALAAFLLCESLFTPNLAGMGAGLLKVQAAAANVAFNKEVTSSANESATWSADKAVDGDKTSDSGRWSSGDMGTNRDNPQWLVIDLSAATTNVESINIYFNLKAWSTEYQIQTSDSNGADANWETVYELSRDSANVQRNDPDVINASDLSKAELKRYVRFYFKKGNINGWKCISVREIEIMGTQSGMIETAASVLKNLSGLTVGANEEELVIPNTSEQYDISIYGSELDQLLTEDGKASAMRIGDRSFNVILKATNKNDPQDTAKKNVTVTVKGNTDKYPELFKKVSNPNPMPKVLPTIQEWYGYEGNFKLTEQSRIVVNDAAGVDAEKAAKEMQSDIHDICGLDLEIVKGTSTGTNDIYLESQTEDVYDVGKEGYLMVNGDAGLKIYSSTKTGLLYGTVTVEQILYQDSEHANVPKGVIRDYPAYEMRGVMFDIARIPTRISFLNDYTKIMKWYKLNEMQLHINDNQWSDPAYSAKYEDWADTEASHRLESELFPSLATQKSKFVKTGDSEDRYDYYYNVHTGKSGELYYTKEEFRKMNEEAKACGIQVVAELDTPGHSAAYTKYVHDHQEEVIKSLVKYGYLKAADYLNADGNVKQGASFYIHNPGNWELLALDDQSSNAQIRQNAINARIFMKALFDEYLGGIDGIDAVFDAKNVNAGVDEYWDRTDANKEAFRRYMNEMYSYLHDKYDVEVEMWGAMEVLKGNTKVNNNIILNMWSATEDSPSARLAEGFRLINVPQTYLYNTPGRYHKDMIQENNLFYNWDPSVFSGGVKTDKGDPQVLGAKTALWGDENREGITEADLNERYLRAVAMVSQKTWGSNKETSFVNYEQTFDALREGPGTAISYDMESVSDVVLDYDFANLSADGEIIYDASGNAYNGQVSGGEKAEKDGETYLKFDGNTVIRTPLTTLGYPYTMSFDVYLDGTEKNTKESSLFSGYDGRLQLAGINGSLSLNRDYFNQSFEYQVEKNKKHRITVVGTYQTTKLYVDGVFKKILYAAASDPENNGALGASTWTDADNNYRSTFVFPLNEIGKNFSGYLGNIKAYNKALSTEELAAENVGATLVDVARNRGAYTDLGNKGYKGDEMRLYPAWKATDGDGHVTGTSGVSTSYESRWCSSDRNDDFLMIDLGRERKVSKVVIDWAAGRYATAYDIQVSNDGADWSTVKSVSGNEKAWTEDSFTETSARYVRMKGVQRKASEYAICEMKVYQSVDRSALKNAYEEAKTILKNTKADFAYASANTDELAELWNASVRAKAVYGDVMAGQEELDAAKAELESAQNAYLKKVTGCKETLTEEIKVSEKFDLSKYTSESAAKYQEALKRAKEMLDRADAQPEELDAAKKELEEARKALTEKAEQQKPDPTPTPTPNPNPAPDTVKTVPKKGTVFTDGKGISYKVTKSDAKKGTVAVTGTRKKRNKITIPATVTKDGYTFKVTEIAAKAFQNNKKLTTLILGTNISKIGTKSFYKNSKLKSITFKNKNAVKIGSQAFKGIKATAKVTVPKKMTAKNFGKLKKAMKSAGKKVKYKKK</sequence>
<dbReference type="InterPro" id="IPR029018">
    <property type="entry name" value="Hex-like_dom2"/>
</dbReference>
<evidence type="ECO:0000313" key="7">
    <source>
        <dbReference type="EMBL" id="NSG30372.1"/>
    </source>
</evidence>
<evidence type="ECO:0000256" key="1">
    <source>
        <dbReference type="ARBA" id="ARBA00006285"/>
    </source>
</evidence>
<evidence type="ECO:0000256" key="5">
    <source>
        <dbReference type="SAM" id="SignalP"/>
    </source>
</evidence>
<keyword evidence="8" id="KW-1185">Reference proteome</keyword>
<proteinExistence type="inferred from homology"/>
<dbReference type="RefSeq" id="WP_173866440.1">
    <property type="nucleotide sequence ID" value="NZ_JAAWUU010000028.1"/>
</dbReference>
<dbReference type="Gene3D" id="1.20.1270.90">
    <property type="entry name" value="AF1782-like"/>
    <property type="match status" value="1"/>
</dbReference>
<keyword evidence="3" id="KW-0326">Glycosidase</keyword>
<accession>A0ABX2GXS4</accession>
<dbReference type="InterPro" id="IPR052764">
    <property type="entry name" value="GH20_Enzymes"/>
</dbReference>
<dbReference type="SUPFAM" id="SSF51445">
    <property type="entry name" value="(Trans)glycosidases"/>
    <property type="match status" value="1"/>
</dbReference>
<dbReference type="InterPro" id="IPR032675">
    <property type="entry name" value="LRR_dom_sf"/>
</dbReference>
<dbReference type="PANTHER" id="PTHR43678:SF1">
    <property type="entry name" value="BETA-N-ACETYLHEXOSAMINIDASE"/>
    <property type="match status" value="1"/>
</dbReference>
<feature type="domain" description="F5/8 type C" evidence="6">
    <location>
        <begin position="1125"/>
        <end position="1222"/>
    </location>
</feature>
<dbReference type="SUPFAM" id="SSF55545">
    <property type="entry name" value="beta-N-acetylhexosaminidase-like domain"/>
    <property type="match status" value="1"/>
</dbReference>
<dbReference type="SUPFAM" id="SSF49899">
    <property type="entry name" value="Concanavalin A-like lectins/glucanases"/>
    <property type="match status" value="1"/>
</dbReference>
<dbReference type="SUPFAM" id="SSF49785">
    <property type="entry name" value="Galactose-binding domain-like"/>
    <property type="match status" value="2"/>
</dbReference>
<dbReference type="InterPro" id="IPR025705">
    <property type="entry name" value="Beta_hexosaminidase_sua/sub"/>
</dbReference>
<dbReference type="Pfam" id="PF07554">
    <property type="entry name" value="FIVAR"/>
    <property type="match status" value="2"/>
</dbReference>
<organism evidence="7 8">
    <name type="scientific">Faecalicatena fissicatena</name>
    <dbReference type="NCBI Taxonomy" id="290055"/>
    <lineage>
        <taxon>Bacteria</taxon>
        <taxon>Bacillati</taxon>
        <taxon>Bacillota</taxon>
        <taxon>Clostridia</taxon>
        <taxon>Lachnospirales</taxon>
        <taxon>Lachnospiraceae</taxon>
        <taxon>Faecalicatena</taxon>
    </lineage>
</organism>
<dbReference type="EMBL" id="JAAWUZ010000028">
    <property type="protein sequence ID" value="NSG30372.1"/>
    <property type="molecule type" value="Genomic_DNA"/>
</dbReference>
<dbReference type="CDD" id="cd06564">
    <property type="entry name" value="GH20_DspB_LnbB-like"/>
    <property type="match status" value="1"/>
</dbReference>
<feature type="compositionally biased region" description="Pro residues" evidence="4">
    <location>
        <begin position="1373"/>
        <end position="1385"/>
    </location>
</feature>
<keyword evidence="2" id="KW-0378">Hydrolase</keyword>
<feature type="region of interest" description="Disordered" evidence="4">
    <location>
        <begin position="56"/>
        <end position="83"/>
    </location>
</feature>
<feature type="domain" description="F5/8 type C" evidence="6">
    <location>
        <begin position="31"/>
        <end position="192"/>
    </location>
</feature>
<feature type="chain" id="PRO_5045422079" evidence="5">
    <location>
        <begin position="28"/>
        <end position="1540"/>
    </location>
</feature>
<dbReference type="Gene3D" id="2.60.120.200">
    <property type="match status" value="1"/>
</dbReference>
<dbReference type="PRINTS" id="PR00738">
    <property type="entry name" value="GLHYDRLASE20"/>
</dbReference>
<dbReference type="PANTHER" id="PTHR43678">
    <property type="entry name" value="PUTATIVE (AFU_ORTHOLOGUE AFUA_2G00640)-RELATED"/>
    <property type="match status" value="1"/>
</dbReference>
<dbReference type="Pfam" id="PF13306">
    <property type="entry name" value="LRR_5"/>
    <property type="match status" value="1"/>
</dbReference>
<dbReference type="InterPro" id="IPR015883">
    <property type="entry name" value="Glyco_hydro_20_cat"/>
</dbReference>
<dbReference type="Pfam" id="PF00754">
    <property type="entry name" value="F5_F8_type_C"/>
    <property type="match status" value="2"/>
</dbReference>
<comment type="caution">
    <text evidence="7">The sequence shown here is derived from an EMBL/GenBank/DDBJ whole genome shotgun (WGS) entry which is preliminary data.</text>
</comment>
<feature type="signal peptide" evidence="5">
    <location>
        <begin position="1"/>
        <end position="27"/>
    </location>
</feature>
<dbReference type="Pfam" id="PF00728">
    <property type="entry name" value="Glyco_hydro_20"/>
    <property type="match status" value="1"/>
</dbReference>
<dbReference type="Gene3D" id="3.80.10.10">
    <property type="entry name" value="Ribonuclease Inhibitor"/>
    <property type="match status" value="1"/>
</dbReference>
<dbReference type="Pfam" id="PF02838">
    <property type="entry name" value="Glyco_hydro_20b"/>
    <property type="match status" value="1"/>
</dbReference>
<dbReference type="Gene3D" id="1.20.1270.70">
    <property type="entry name" value="Designed single chain three-helix bundle"/>
    <property type="match status" value="1"/>
</dbReference>
<gene>
    <name evidence="7" type="ORF">HFM93_08800</name>
</gene>
<protein>
    <submittedName>
        <fullName evidence="7">Family 20 glycosylhydrolase</fullName>
    </submittedName>
</protein>
<evidence type="ECO:0000313" key="8">
    <source>
        <dbReference type="Proteomes" id="UP000821846"/>
    </source>
</evidence>
<keyword evidence="5" id="KW-0732">Signal</keyword>
<evidence type="ECO:0000256" key="4">
    <source>
        <dbReference type="SAM" id="MobiDB-lite"/>
    </source>
</evidence>
<evidence type="ECO:0000256" key="3">
    <source>
        <dbReference type="ARBA" id="ARBA00023295"/>
    </source>
</evidence>
<evidence type="ECO:0000256" key="2">
    <source>
        <dbReference type="ARBA" id="ARBA00022801"/>
    </source>
</evidence>
<reference evidence="7 8" key="1">
    <citation type="journal article" date="2020" name="Cell Host Microbe">
        <title>Functional and Genomic Variation between Human-Derived Isolates of Lachnospiraceae Reveals Inter- and Intra-Species Diversity.</title>
        <authorList>
            <person name="Sorbara M.T."/>
            <person name="Littmann E.R."/>
            <person name="Fontana E."/>
            <person name="Moody T.U."/>
            <person name="Kohout C.E."/>
            <person name="Gjonbalaj M."/>
            <person name="Eaton V."/>
            <person name="Seok R."/>
            <person name="Leiner I.M."/>
            <person name="Pamer E.G."/>
        </authorList>
    </citation>
    <scope>NUCLEOTIDE SEQUENCE [LARGE SCALE GENOMIC DNA]</scope>
    <source>
        <strain evidence="7 8">MSK.14.16</strain>
    </source>
</reference>
<dbReference type="InterPro" id="IPR015882">
    <property type="entry name" value="HEX_bac_N"/>
</dbReference>
<dbReference type="InterPro" id="IPR000421">
    <property type="entry name" value="FA58C"/>
</dbReference>
<comment type="similarity">
    <text evidence="1">Belongs to the glycosyl hydrolase 20 family.</text>
</comment>
<dbReference type="Gene3D" id="2.60.120.260">
    <property type="entry name" value="Galactose-binding domain-like"/>
    <property type="match status" value="2"/>
</dbReference>
<feature type="compositionally biased region" description="Polar residues" evidence="4">
    <location>
        <begin position="73"/>
        <end position="83"/>
    </location>
</feature>
<feature type="compositionally biased region" description="Basic and acidic residues" evidence="4">
    <location>
        <begin position="63"/>
        <end position="72"/>
    </location>
</feature>
<dbReference type="InterPro" id="IPR017853">
    <property type="entry name" value="GH"/>
</dbReference>
<dbReference type="PROSITE" id="PS50022">
    <property type="entry name" value="FA58C_3"/>
    <property type="match status" value="2"/>
</dbReference>
<dbReference type="InterPro" id="IPR013320">
    <property type="entry name" value="ConA-like_dom_sf"/>
</dbReference>